<gene>
    <name evidence="1" type="ORF">QE380_001372</name>
</gene>
<accession>A0ABU0UV57</accession>
<comment type="caution">
    <text evidence="1">The sequence shown here is derived from an EMBL/GenBank/DDBJ whole genome shotgun (WGS) entry which is preliminary data.</text>
</comment>
<evidence type="ECO:0008006" key="3">
    <source>
        <dbReference type="Google" id="ProtNLM"/>
    </source>
</evidence>
<dbReference type="Proteomes" id="UP001233360">
    <property type="component" value="Unassembled WGS sequence"/>
</dbReference>
<dbReference type="EMBL" id="JAUTBK010000002">
    <property type="protein sequence ID" value="MDQ1208449.1"/>
    <property type="molecule type" value="Genomic_DNA"/>
</dbReference>
<evidence type="ECO:0000313" key="2">
    <source>
        <dbReference type="Proteomes" id="UP001233360"/>
    </source>
</evidence>
<sequence length="286" mass="34174">MIGLVSCYHEIEEPWQQFRHPYVRQLAFCVGSPDIISNIPDDLSLKYHFLLHSPTFWQDHFEQYLPRLKQLDQNPEPLIAFLNQLKSTRLGLRFEYLLWFWLLDRDYHAYQLLGHSIQKIEGAKTLGELDFVLLNTQTNQIEHWEVALKYYLGECDLSLSHWYGLNRDDTLHKKLNYFTQRQFQFDSALGHAIEQCFAVMKGQLFVPEKLDPTHMPLWINTQRRLGSWGTQVKAGYYRLQRHEWLCPHKSPSSLAATWWTNGLYLDVKHSCHYYMYRQSLMLSQFR</sequence>
<dbReference type="RefSeq" id="WP_307002969.1">
    <property type="nucleotide sequence ID" value="NZ_JAUTBK010000002.1"/>
</dbReference>
<evidence type="ECO:0000313" key="1">
    <source>
        <dbReference type="EMBL" id="MDQ1208449.1"/>
    </source>
</evidence>
<reference evidence="1 2" key="1">
    <citation type="submission" date="2023-07" db="EMBL/GenBank/DDBJ databases">
        <title>Functional and genomic diversity of the sorghum phyllosphere microbiome.</title>
        <authorList>
            <person name="Shade A."/>
        </authorList>
    </citation>
    <scope>NUCLEOTIDE SEQUENCE [LARGE SCALE GENOMIC DNA]</scope>
    <source>
        <strain evidence="1 2">SORGH_AS_0887</strain>
    </source>
</reference>
<proteinExistence type="predicted"/>
<dbReference type="Pfam" id="PF08907">
    <property type="entry name" value="DUF1853"/>
    <property type="match status" value="1"/>
</dbReference>
<dbReference type="InterPro" id="IPR015003">
    <property type="entry name" value="DUF1853"/>
</dbReference>
<protein>
    <recommendedName>
        <fullName evidence="3">DUF1853 domain-containing protein</fullName>
    </recommendedName>
</protein>
<keyword evidence="2" id="KW-1185">Reference proteome</keyword>
<organism evidence="1 2">
    <name type="scientific">Acinetobacter baylyi</name>
    <dbReference type="NCBI Taxonomy" id="202950"/>
    <lineage>
        <taxon>Bacteria</taxon>
        <taxon>Pseudomonadati</taxon>
        <taxon>Pseudomonadota</taxon>
        <taxon>Gammaproteobacteria</taxon>
        <taxon>Moraxellales</taxon>
        <taxon>Moraxellaceae</taxon>
        <taxon>Acinetobacter</taxon>
    </lineage>
</organism>
<name>A0ABU0UV57_ACIBI</name>